<dbReference type="Gene3D" id="3.40.710.10">
    <property type="entry name" value="DD-peptidase/beta-lactamase superfamily"/>
    <property type="match status" value="1"/>
</dbReference>
<evidence type="ECO:0000313" key="3">
    <source>
        <dbReference type="EMBL" id="MFC4127746.1"/>
    </source>
</evidence>
<dbReference type="GO" id="GO:0016787">
    <property type="term" value="F:hydrolase activity"/>
    <property type="evidence" value="ECO:0007669"/>
    <property type="project" value="UniProtKB-KW"/>
</dbReference>
<dbReference type="InterPro" id="IPR006311">
    <property type="entry name" value="TAT_signal"/>
</dbReference>
<dbReference type="RefSeq" id="WP_378553415.1">
    <property type="nucleotide sequence ID" value="NZ_JBHSBA010000015.1"/>
</dbReference>
<keyword evidence="4" id="KW-1185">Reference proteome</keyword>
<dbReference type="InterPro" id="IPR012338">
    <property type="entry name" value="Beta-lactam/transpept-like"/>
</dbReference>
<dbReference type="EC" id="3.-.-.-" evidence="3"/>
<dbReference type="PANTHER" id="PTHR43283">
    <property type="entry name" value="BETA-LACTAMASE-RELATED"/>
    <property type="match status" value="1"/>
</dbReference>
<organism evidence="3 4">
    <name type="scientific">Nocardia rhizosphaerae</name>
    <dbReference type="NCBI Taxonomy" id="1691571"/>
    <lineage>
        <taxon>Bacteria</taxon>
        <taxon>Bacillati</taxon>
        <taxon>Actinomycetota</taxon>
        <taxon>Actinomycetes</taxon>
        <taxon>Mycobacteriales</taxon>
        <taxon>Nocardiaceae</taxon>
        <taxon>Nocardia</taxon>
    </lineage>
</organism>
<keyword evidence="3" id="KW-0378">Hydrolase</keyword>
<evidence type="ECO:0000313" key="4">
    <source>
        <dbReference type="Proteomes" id="UP001595767"/>
    </source>
</evidence>
<protein>
    <submittedName>
        <fullName evidence="3">Serine hydrolase domain-containing protein</fullName>
        <ecNumber evidence="3">3.-.-.-</ecNumber>
    </submittedName>
</protein>
<feature type="domain" description="Beta-lactamase-related" evidence="2">
    <location>
        <begin position="85"/>
        <end position="339"/>
    </location>
</feature>
<dbReference type="InterPro" id="IPR050789">
    <property type="entry name" value="Diverse_Enzym_Activities"/>
</dbReference>
<comment type="caution">
    <text evidence="3">The sequence shown here is derived from an EMBL/GenBank/DDBJ whole genome shotgun (WGS) entry which is preliminary data.</text>
</comment>
<dbReference type="PANTHER" id="PTHR43283:SF7">
    <property type="entry name" value="BETA-LACTAMASE-RELATED DOMAIN-CONTAINING PROTEIN"/>
    <property type="match status" value="1"/>
</dbReference>
<reference evidence="4" key="1">
    <citation type="journal article" date="2019" name="Int. J. Syst. Evol. Microbiol.">
        <title>The Global Catalogue of Microorganisms (GCM) 10K type strain sequencing project: providing services to taxonomists for standard genome sequencing and annotation.</title>
        <authorList>
            <consortium name="The Broad Institute Genomics Platform"/>
            <consortium name="The Broad Institute Genome Sequencing Center for Infectious Disease"/>
            <person name="Wu L."/>
            <person name="Ma J."/>
        </authorList>
    </citation>
    <scope>NUCLEOTIDE SEQUENCE [LARGE SCALE GENOMIC DNA]</scope>
    <source>
        <strain evidence="4">CGMCC 4.7204</strain>
    </source>
</reference>
<dbReference type="PROSITE" id="PS51318">
    <property type="entry name" value="TAT"/>
    <property type="match status" value="1"/>
</dbReference>
<feature type="chain" id="PRO_5045849075" evidence="1">
    <location>
        <begin position="29"/>
        <end position="375"/>
    </location>
</feature>
<evidence type="ECO:0000259" key="2">
    <source>
        <dbReference type="Pfam" id="PF00144"/>
    </source>
</evidence>
<dbReference type="Pfam" id="PF00144">
    <property type="entry name" value="Beta-lactamase"/>
    <property type="match status" value="1"/>
</dbReference>
<dbReference type="InterPro" id="IPR001466">
    <property type="entry name" value="Beta-lactam-related"/>
</dbReference>
<dbReference type="SUPFAM" id="SSF56601">
    <property type="entry name" value="beta-lactamase/transpeptidase-like"/>
    <property type="match status" value="1"/>
</dbReference>
<name>A0ABV8LB56_9NOCA</name>
<accession>A0ABV8LB56</accession>
<sequence>MRTARRTIVTAAGLTVVALLATPQPGAAAEQIRCAAPAAGQEPQLRDPGEVGMDPAAVDEAIRFGMGAGAHTVQLYRHGCLVGAESVTGSVPMPLFSASKGVTAVAVGRAVTLGLFGIDDPLGRFFPDADAAHAAITVRQVLNQTTGLQFSWAGDITATEGNVEQALSATPEFAPGTTFQYAQNVLGLLPAIIERTSGVDYQQFVQDELMGPLGIERADWIWLRGRDDLTSVAGGLSMRPTDLARFGELLLRGGSWNGRPLVDPDFIRQGTTPTAANGGYGFLWWLNSGETYRGVNVPDPVHYQHRVFPGLPADAYAFAGALGQFVVMIPSRDLVIVRMGVPTTVDPNNLTAALTSTSNPDNGILFGKAVAAIVD</sequence>
<gene>
    <name evidence="3" type="ORF">ACFOW8_22730</name>
</gene>
<feature type="signal peptide" evidence="1">
    <location>
        <begin position="1"/>
        <end position="28"/>
    </location>
</feature>
<proteinExistence type="predicted"/>
<keyword evidence="1" id="KW-0732">Signal</keyword>
<evidence type="ECO:0000256" key="1">
    <source>
        <dbReference type="SAM" id="SignalP"/>
    </source>
</evidence>
<dbReference type="EMBL" id="JBHSBA010000015">
    <property type="protein sequence ID" value="MFC4127746.1"/>
    <property type="molecule type" value="Genomic_DNA"/>
</dbReference>
<dbReference type="Proteomes" id="UP001595767">
    <property type="component" value="Unassembled WGS sequence"/>
</dbReference>